<evidence type="ECO:0000313" key="1">
    <source>
        <dbReference type="EMBL" id="MET3594699.1"/>
    </source>
</evidence>
<protein>
    <submittedName>
        <fullName evidence="1">Uncharacterized protein</fullName>
    </submittedName>
</protein>
<dbReference type="EMBL" id="JBEPLM010000007">
    <property type="protein sequence ID" value="MET3594699.1"/>
    <property type="molecule type" value="Genomic_DNA"/>
</dbReference>
<dbReference type="Proteomes" id="UP001549036">
    <property type="component" value="Unassembled WGS sequence"/>
</dbReference>
<sequence>MLGAAQVDPLIDVRSFPGRVPIHPATSTGCLSQQWHCPLWVDGG</sequence>
<comment type="caution">
    <text evidence="1">The sequence shown here is derived from an EMBL/GenBank/DDBJ whole genome shotgun (WGS) entry which is preliminary data.</text>
</comment>
<accession>A0ABV2HWD6</accession>
<gene>
    <name evidence="1" type="ORF">ABID26_004107</name>
</gene>
<keyword evidence="2" id="KW-1185">Reference proteome</keyword>
<evidence type="ECO:0000313" key="2">
    <source>
        <dbReference type="Proteomes" id="UP001549036"/>
    </source>
</evidence>
<name>A0ABV2HWD6_9HYPH</name>
<reference evidence="1 2" key="1">
    <citation type="submission" date="2024-06" db="EMBL/GenBank/DDBJ databases">
        <title>Genomic Encyclopedia of Type Strains, Phase IV (KMG-IV): sequencing the most valuable type-strain genomes for metagenomic binning, comparative biology and taxonomic classification.</title>
        <authorList>
            <person name="Goeker M."/>
        </authorList>
    </citation>
    <scope>NUCLEOTIDE SEQUENCE [LARGE SCALE GENOMIC DNA]</scope>
    <source>
        <strain evidence="1 2">DSM 29846</strain>
    </source>
</reference>
<proteinExistence type="predicted"/>
<organism evidence="1 2">
    <name type="scientific">Mesorhizobium shonense</name>
    <dbReference type="NCBI Taxonomy" id="1209948"/>
    <lineage>
        <taxon>Bacteria</taxon>
        <taxon>Pseudomonadati</taxon>
        <taxon>Pseudomonadota</taxon>
        <taxon>Alphaproteobacteria</taxon>
        <taxon>Hyphomicrobiales</taxon>
        <taxon>Phyllobacteriaceae</taxon>
        <taxon>Mesorhizobium</taxon>
    </lineage>
</organism>